<keyword evidence="3" id="KW-1185">Reference proteome</keyword>
<dbReference type="Proteomes" id="UP000012174">
    <property type="component" value="Unassembled WGS sequence"/>
</dbReference>
<sequence length="458" mass="50232">MVWFFDRKWRPLGTKAALWAVIQDATGIGPEYLGGTNLDRASIAQRMSWAAKRETTRKEDKAYCLLGIFGVHMPMLYGEGDCAFLRLQEEIIKSSGDHSILAWGYDMPVVNYPNGGILAHSPLDFLHCGNVIADRWPGNLRSSHFVATNMGLRIELPVGVEQFTGAQLAVLNCTTEKQYIALPLTRVEGTEDKFERPHFCQPTLLAPLTVGGLSLKEFYLQDPSVSMWKKNVYLVCTLVLHQLGFTLKTAYPPHAISKITSRGDLIEYIWIYQGSRAMLEIQAPGGDLFTVGVQETDADADPPGLEYKMAASTLANMINVNNSFTKSQSSASSAMRRNFPLSLDKQPTQWAQNLTLDGLEIGACVTEETSVWGASAILVLEMLARRPVGGGRAVLASDSILTVSDKTGEVSSDTTGVSFTLEDEPVPNETESLHGPVPVVEHQQDDDLSPADSREQGH</sequence>
<name>M7T7X6_EUTLA</name>
<protein>
    <submittedName>
        <fullName evidence="2">Putative het domain-containing protein</fullName>
    </submittedName>
</protein>
<proteinExistence type="predicted"/>
<dbReference type="HOGENOM" id="CLU_597206_0_0_1"/>
<reference evidence="3" key="1">
    <citation type="journal article" date="2013" name="Genome Announc.">
        <title>Draft genome sequence of the grapevine dieback fungus Eutypa lata UCR-EL1.</title>
        <authorList>
            <person name="Blanco-Ulate B."/>
            <person name="Rolshausen P.E."/>
            <person name="Cantu D."/>
        </authorList>
    </citation>
    <scope>NUCLEOTIDE SEQUENCE [LARGE SCALE GENOMIC DNA]</scope>
    <source>
        <strain evidence="3">UCR-EL1</strain>
    </source>
</reference>
<dbReference type="STRING" id="1287681.M7T7X6"/>
<gene>
    <name evidence="2" type="ORF">UCREL1_195</name>
</gene>
<dbReference type="KEGG" id="ela:UCREL1_195"/>
<dbReference type="OrthoDB" id="194358at2759"/>
<dbReference type="AlphaFoldDB" id="M7T7X6"/>
<feature type="compositionally biased region" description="Polar residues" evidence="1">
    <location>
        <begin position="406"/>
        <end position="418"/>
    </location>
</feature>
<evidence type="ECO:0000313" key="3">
    <source>
        <dbReference type="Proteomes" id="UP000012174"/>
    </source>
</evidence>
<evidence type="ECO:0000256" key="1">
    <source>
        <dbReference type="SAM" id="MobiDB-lite"/>
    </source>
</evidence>
<organism evidence="2 3">
    <name type="scientific">Eutypa lata (strain UCR-EL1)</name>
    <name type="common">Grapevine dieback disease fungus</name>
    <name type="synonym">Eutypa armeniacae</name>
    <dbReference type="NCBI Taxonomy" id="1287681"/>
    <lineage>
        <taxon>Eukaryota</taxon>
        <taxon>Fungi</taxon>
        <taxon>Dikarya</taxon>
        <taxon>Ascomycota</taxon>
        <taxon>Pezizomycotina</taxon>
        <taxon>Sordariomycetes</taxon>
        <taxon>Xylariomycetidae</taxon>
        <taxon>Xylariales</taxon>
        <taxon>Diatrypaceae</taxon>
        <taxon>Eutypa</taxon>
    </lineage>
</organism>
<dbReference type="PANTHER" id="PTHR10622:SF10">
    <property type="entry name" value="HET DOMAIN-CONTAINING PROTEIN"/>
    <property type="match status" value="1"/>
</dbReference>
<accession>M7T7X6</accession>
<evidence type="ECO:0000313" key="2">
    <source>
        <dbReference type="EMBL" id="EMR72737.1"/>
    </source>
</evidence>
<dbReference type="PANTHER" id="PTHR10622">
    <property type="entry name" value="HET DOMAIN-CONTAINING PROTEIN"/>
    <property type="match status" value="1"/>
</dbReference>
<dbReference type="EMBL" id="KB705389">
    <property type="protein sequence ID" value="EMR72737.1"/>
    <property type="molecule type" value="Genomic_DNA"/>
</dbReference>
<dbReference type="eggNOG" id="KOG4177">
    <property type="taxonomic scope" value="Eukaryota"/>
</dbReference>
<feature type="region of interest" description="Disordered" evidence="1">
    <location>
        <begin position="406"/>
        <end position="458"/>
    </location>
</feature>